<evidence type="ECO:0008006" key="3">
    <source>
        <dbReference type="Google" id="ProtNLM"/>
    </source>
</evidence>
<sequence>MNKSFIILDKQGPFSKVIKHSLKDTSLKVYRCKSTKRLTDFLYLKPNTKFDFLLFIFFEEYELVTCLELYNLDIPIIFAPTDKRSYKRLSKIEGIKLMDLSANKMEYKIQIIDFVKN</sequence>
<dbReference type="EMBL" id="JAODOP010000004">
    <property type="protein sequence ID" value="MEF3835778.1"/>
    <property type="molecule type" value="Genomic_DNA"/>
</dbReference>
<dbReference type="Proteomes" id="UP001337305">
    <property type="component" value="Unassembled WGS sequence"/>
</dbReference>
<dbReference type="RefSeq" id="WP_303308057.1">
    <property type="nucleotide sequence ID" value="NZ_JAODOP010000004.1"/>
</dbReference>
<name>A0ABU7XYH4_9FLAO</name>
<organism evidence="1 2">
    <name type="scientific">Flavivirga spongiicola</name>
    <dbReference type="NCBI Taxonomy" id="421621"/>
    <lineage>
        <taxon>Bacteria</taxon>
        <taxon>Pseudomonadati</taxon>
        <taxon>Bacteroidota</taxon>
        <taxon>Flavobacteriia</taxon>
        <taxon>Flavobacteriales</taxon>
        <taxon>Flavobacteriaceae</taxon>
        <taxon>Flavivirga</taxon>
    </lineage>
</organism>
<evidence type="ECO:0000313" key="2">
    <source>
        <dbReference type="Proteomes" id="UP001337305"/>
    </source>
</evidence>
<accession>A0ABU7XYH4</accession>
<proteinExistence type="predicted"/>
<reference evidence="1 2" key="1">
    <citation type="submission" date="2022-09" db="EMBL/GenBank/DDBJ databases">
        <title>Genome sequencing of Flavivirga sp. MEBiC05379.</title>
        <authorList>
            <person name="Oh H.-M."/>
            <person name="Kwon K.K."/>
            <person name="Park M.J."/>
            <person name="Yang S.-H."/>
        </authorList>
    </citation>
    <scope>NUCLEOTIDE SEQUENCE [LARGE SCALE GENOMIC DNA]</scope>
    <source>
        <strain evidence="1 2">MEBiC05379</strain>
    </source>
</reference>
<protein>
    <recommendedName>
        <fullName evidence="3">Response regulatory domain-containing protein</fullName>
    </recommendedName>
</protein>
<gene>
    <name evidence="1" type="ORF">N1F79_21820</name>
</gene>
<comment type="caution">
    <text evidence="1">The sequence shown here is derived from an EMBL/GenBank/DDBJ whole genome shotgun (WGS) entry which is preliminary data.</text>
</comment>
<keyword evidence="2" id="KW-1185">Reference proteome</keyword>
<evidence type="ECO:0000313" key="1">
    <source>
        <dbReference type="EMBL" id="MEF3835778.1"/>
    </source>
</evidence>